<evidence type="ECO:0000256" key="30">
    <source>
        <dbReference type="ARBA" id="ARBA00048953"/>
    </source>
</evidence>
<comment type="catalytic activity">
    <reaction evidence="28">
        <text>4-hydroxynonanal + NADP(+) = (E)-4-hydroxynon-2-enal + NADPH + H(+)</text>
        <dbReference type="Rhea" id="RHEA:64736"/>
        <dbReference type="ChEBI" id="CHEBI:15378"/>
        <dbReference type="ChEBI" id="CHEBI:57783"/>
        <dbReference type="ChEBI" id="CHEBI:58349"/>
        <dbReference type="ChEBI" id="CHEBI:58968"/>
        <dbReference type="ChEBI" id="CHEBI:156112"/>
    </reaction>
    <physiologicalReaction direction="right-to-left" evidence="28">
        <dbReference type="Rhea" id="RHEA:64738"/>
    </physiologicalReaction>
</comment>
<dbReference type="SUPFAM" id="SSF50129">
    <property type="entry name" value="GroES-like"/>
    <property type="match status" value="2"/>
</dbReference>
<keyword evidence="11" id="KW-0521">NADP</keyword>
<evidence type="ECO:0000256" key="5">
    <source>
        <dbReference type="ARBA" id="ARBA00012410"/>
    </source>
</evidence>
<evidence type="ECO:0000256" key="10">
    <source>
        <dbReference type="ARBA" id="ARBA00022832"/>
    </source>
</evidence>
<dbReference type="EC" id="1.3.1.74" evidence="5"/>
<dbReference type="Gene3D" id="3.40.50.720">
    <property type="entry name" value="NAD(P)-binding Rossmann-like Domain"/>
    <property type="match status" value="1"/>
</dbReference>
<dbReference type="GO" id="GO:0032440">
    <property type="term" value="F:2-alkenal reductase [NAD(P)H] activity"/>
    <property type="evidence" value="ECO:0007669"/>
    <property type="project" value="UniProtKB-EC"/>
</dbReference>
<evidence type="ECO:0000256" key="2">
    <source>
        <dbReference type="ARBA" id="ARBA00010460"/>
    </source>
</evidence>
<comment type="catalytic activity">
    <reaction evidence="34">
        <text>hexanal + NADP(+) = (E)-hex-2-enal + NADPH + H(+)</text>
        <dbReference type="Rhea" id="RHEA:50776"/>
        <dbReference type="ChEBI" id="CHEBI:15378"/>
        <dbReference type="ChEBI" id="CHEBI:28913"/>
        <dbReference type="ChEBI" id="CHEBI:57783"/>
        <dbReference type="ChEBI" id="CHEBI:58349"/>
        <dbReference type="ChEBI" id="CHEBI:88528"/>
    </reaction>
    <physiologicalReaction direction="right-to-left" evidence="34">
        <dbReference type="Rhea" id="RHEA:50778"/>
    </physiologicalReaction>
</comment>
<keyword evidence="8" id="KW-0644">Prostaglandin metabolism</keyword>
<comment type="subcellular location">
    <subcellularLocation>
        <location evidence="1">Cytoplasm</location>
    </subcellularLocation>
</comment>
<dbReference type="InterPro" id="IPR041694">
    <property type="entry name" value="ADH_N_2"/>
</dbReference>
<comment type="catalytic activity">
    <reaction evidence="32">
        <text>13,14-dihydro-15-oxo-prostaglandin E1 + NADP(+) = 15-oxoprostaglandin E1 + NADPH + H(+)</text>
        <dbReference type="Rhea" id="RHEA:50584"/>
        <dbReference type="ChEBI" id="CHEBI:15378"/>
        <dbReference type="ChEBI" id="CHEBI:57401"/>
        <dbReference type="ChEBI" id="CHEBI:57783"/>
        <dbReference type="ChEBI" id="CHEBI:58349"/>
        <dbReference type="ChEBI" id="CHEBI:133408"/>
    </reaction>
    <physiologicalReaction direction="right-to-left" evidence="32">
        <dbReference type="Rhea" id="RHEA:50586"/>
    </physiologicalReaction>
</comment>
<dbReference type="InterPro" id="IPR036291">
    <property type="entry name" value="NAD(P)-bd_dom_sf"/>
</dbReference>
<dbReference type="Pfam" id="PF16884">
    <property type="entry name" value="ADH_N_2"/>
    <property type="match status" value="1"/>
</dbReference>
<evidence type="ECO:0000256" key="14">
    <source>
        <dbReference type="ARBA" id="ARBA00023098"/>
    </source>
</evidence>
<evidence type="ECO:0000256" key="8">
    <source>
        <dbReference type="ARBA" id="ARBA00022501"/>
    </source>
</evidence>
<evidence type="ECO:0000256" key="9">
    <source>
        <dbReference type="ARBA" id="ARBA00022553"/>
    </source>
</evidence>
<evidence type="ECO:0000313" key="36">
    <source>
        <dbReference type="EMBL" id="JAS22332.1"/>
    </source>
</evidence>
<keyword evidence="9" id="KW-0597">Phosphoprotein</keyword>
<comment type="subunit">
    <text evidence="3">Monomer or homodimer.</text>
</comment>
<dbReference type="EMBL" id="GEDC01012006">
    <property type="protein sequence ID" value="JAS25292.1"/>
    <property type="molecule type" value="Transcribed_RNA"/>
</dbReference>
<evidence type="ECO:0000256" key="28">
    <source>
        <dbReference type="ARBA" id="ARBA00048387"/>
    </source>
</evidence>
<protein>
    <recommendedName>
        <fullName evidence="6">Prostaglandin reductase 1</fullName>
        <ecNumber evidence="4">1.3.1.48</ecNumber>
        <ecNumber evidence="5">1.3.1.74</ecNumber>
    </recommendedName>
    <alternativeName>
        <fullName evidence="19">15-oxoprostaglandin 13-reductase</fullName>
    </alternativeName>
    <alternativeName>
        <fullName evidence="17">Dithiolethione-inducible gene 1 protein</fullName>
    </alternativeName>
    <alternativeName>
        <fullName evidence="16">Leukotriene B4 12-hydroxydehydrogenase</fullName>
    </alternativeName>
    <alternativeName>
        <fullName evidence="18">NAD(P)H-dependent alkenal/one oxidoreductase</fullName>
    </alternativeName>
</protein>
<evidence type="ECO:0000256" key="1">
    <source>
        <dbReference type="ARBA" id="ARBA00004496"/>
    </source>
</evidence>
<dbReference type="PANTHER" id="PTHR43205:SF7">
    <property type="entry name" value="PROSTAGLANDIN REDUCTASE 1"/>
    <property type="match status" value="1"/>
</dbReference>
<dbReference type="CDD" id="cd08294">
    <property type="entry name" value="leukotriene_B4_DH_like"/>
    <property type="match status" value="1"/>
</dbReference>
<evidence type="ECO:0000256" key="34">
    <source>
        <dbReference type="ARBA" id="ARBA00049368"/>
    </source>
</evidence>
<evidence type="ECO:0000256" key="32">
    <source>
        <dbReference type="ARBA" id="ARBA00049070"/>
    </source>
</evidence>
<comment type="catalytic activity">
    <reaction evidence="31">
        <text>(5S,12S)-dihydroxy-(6E,10E,12E,14Z)-eicosatetraenoate + NADP(+) = 12-oxo-(5S)-hydroxy-(6E,8E,10E,14Z)-eicosatetraenoate + NADPH + H(+)</text>
        <dbReference type="Rhea" id="RHEA:51212"/>
        <dbReference type="ChEBI" id="CHEBI:15378"/>
        <dbReference type="ChEBI" id="CHEBI:57783"/>
        <dbReference type="ChEBI" id="CHEBI:58349"/>
        <dbReference type="ChEBI" id="CHEBI:133974"/>
        <dbReference type="ChEBI" id="CHEBI:133975"/>
    </reaction>
    <physiologicalReaction direction="left-to-right" evidence="31">
        <dbReference type="Rhea" id="RHEA:51213"/>
    </physiologicalReaction>
</comment>
<accession>A0A1B6D9J6</accession>
<comment type="catalytic activity">
    <reaction evidence="20">
        <text>octanal + NADP(+) = (2E)-octenal + NADPH + H(+)</text>
        <dbReference type="Rhea" id="RHEA:50780"/>
        <dbReference type="ChEBI" id="CHEBI:15378"/>
        <dbReference type="ChEBI" id="CHEBI:17935"/>
        <dbReference type="ChEBI" id="CHEBI:57783"/>
        <dbReference type="ChEBI" id="CHEBI:58349"/>
        <dbReference type="ChEBI" id="CHEBI:61748"/>
    </reaction>
    <physiologicalReaction direction="right-to-left" evidence="20">
        <dbReference type="Rhea" id="RHEA:50782"/>
    </physiologicalReaction>
</comment>
<evidence type="ECO:0000256" key="31">
    <source>
        <dbReference type="ARBA" id="ARBA00049068"/>
    </source>
</evidence>
<dbReference type="GO" id="GO:0005737">
    <property type="term" value="C:cytoplasm"/>
    <property type="evidence" value="ECO:0007669"/>
    <property type="project" value="UniProtKB-SubCell"/>
</dbReference>
<evidence type="ECO:0000313" key="37">
    <source>
        <dbReference type="EMBL" id="JAS25292.1"/>
    </source>
</evidence>
<evidence type="ECO:0000256" key="21">
    <source>
        <dbReference type="ARBA" id="ARBA00047617"/>
    </source>
</evidence>
<evidence type="ECO:0000256" key="22">
    <source>
        <dbReference type="ARBA" id="ARBA00047742"/>
    </source>
</evidence>
<evidence type="ECO:0000256" key="17">
    <source>
        <dbReference type="ARBA" id="ARBA00032255"/>
    </source>
</evidence>
<dbReference type="InterPro" id="IPR011032">
    <property type="entry name" value="GroES-like_sf"/>
</dbReference>
<evidence type="ECO:0000256" key="19">
    <source>
        <dbReference type="ARBA" id="ARBA00033119"/>
    </source>
</evidence>
<dbReference type="GO" id="GO:0006693">
    <property type="term" value="P:prostaglandin metabolic process"/>
    <property type="evidence" value="ECO:0007669"/>
    <property type="project" value="UniProtKB-KW"/>
</dbReference>
<comment type="catalytic activity">
    <reaction evidence="23">
        <text>leukotriene B4 + NADP(+) = 12-oxo-leukotriene B4 + NADPH + H(+)</text>
        <dbReference type="Rhea" id="RHEA:50608"/>
        <dbReference type="ChEBI" id="CHEBI:15378"/>
        <dbReference type="ChEBI" id="CHEBI:57461"/>
        <dbReference type="ChEBI" id="CHEBI:57783"/>
        <dbReference type="ChEBI" id="CHEBI:58349"/>
        <dbReference type="ChEBI" id="CHEBI:133309"/>
    </reaction>
    <physiologicalReaction direction="left-to-right" evidence="23">
        <dbReference type="Rhea" id="RHEA:50609"/>
    </physiologicalReaction>
</comment>
<evidence type="ECO:0000256" key="3">
    <source>
        <dbReference type="ARBA" id="ARBA00011852"/>
    </source>
</evidence>
<dbReference type="InterPro" id="IPR014190">
    <property type="entry name" value="PTGR1"/>
</dbReference>
<keyword evidence="12" id="KW-0007">Acetylation</keyword>
<dbReference type="EMBL" id="GEDC01014966">
    <property type="protein sequence ID" value="JAS22332.1"/>
    <property type="molecule type" value="Transcribed_RNA"/>
</dbReference>
<evidence type="ECO:0000256" key="11">
    <source>
        <dbReference type="ARBA" id="ARBA00022857"/>
    </source>
</evidence>
<comment type="catalytic activity">
    <reaction evidence="29">
        <text>20-hydroxy-leukotriene B4 + NADP(+) = 12-oxo-20-hydroxy-leukotriene B4 + NADPH + H(+)</text>
        <dbReference type="Rhea" id="RHEA:51208"/>
        <dbReference type="ChEBI" id="CHEBI:15378"/>
        <dbReference type="ChEBI" id="CHEBI:57460"/>
        <dbReference type="ChEBI" id="CHEBI:57783"/>
        <dbReference type="ChEBI" id="CHEBI:58349"/>
        <dbReference type="ChEBI" id="CHEBI:133346"/>
    </reaction>
    <physiologicalReaction direction="left-to-right" evidence="29">
        <dbReference type="Rhea" id="RHEA:51209"/>
    </physiologicalReaction>
</comment>
<dbReference type="EC" id="1.3.1.48" evidence="4"/>
<dbReference type="FunFam" id="3.40.50.720:FF:000121">
    <property type="entry name" value="Prostaglandin reductase 2"/>
    <property type="match status" value="1"/>
</dbReference>
<evidence type="ECO:0000256" key="29">
    <source>
        <dbReference type="ARBA" id="ARBA00048591"/>
    </source>
</evidence>
<dbReference type="SMART" id="SM00829">
    <property type="entry name" value="PKS_ER"/>
    <property type="match status" value="1"/>
</dbReference>
<evidence type="ECO:0000256" key="6">
    <source>
        <dbReference type="ARBA" id="ARBA00020651"/>
    </source>
</evidence>
<evidence type="ECO:0000256" key="23">
    <source>
        <dbReference type="ARBA" id="ARBA00047871"/>
    </source>
</evidence>
<evidence type="ECO:0000256" key="25">
    <source>
        <dbReference type="ARBA" id="ARBA00047903"/>
    </source>
</evidence>
<comment type="catalytic activity">
    <reaction evidence="24">
        <text>13,14-dihydro-15-oxo-prostaglandin F1alpha + NADP(+) = 15-oxoprostaglandin F1alpha + NADPH + H(+)</text>
        <dbReference type="Rhea" id="RHEA:50592"/>
        <dbReference type="ChEBI" id="CHEBI:15378"/>
        <dbReference type="ChEBI" id="CHEBI:57783"/>
        <dbReference type="ChEBI" id="CHEBI:58349"/>
        <dbReference type="ChEBI" id="CHEBI:79072"/>
        <dbReference type="ChEBI" id="CHEBI:133411"/>
    </reaction>
    <physiologicalReaction direction="right-to-left" evidence="24">
        <dbReference type="Rhea" id="RHEA:50594"/>
    </physiologicalReaction>
</comment>
<dbReference type="InterPro" id="IPR013149">
    <property type="entry name" value="ADH-like_C"/>
</dbReference>
<dbReference type="InterPro" id="IPR045010">
    <property type="entry name" value="MDR_fam"/>
</dbReference>
<comment type="catalytic activity">
    <reaction evidence="33">
        <text>an n-alkanal + NADP(+) = an alk-2-enal + NADPH + H(+)</text>
        <dbReference type="Rhea" id="RHEA:13737"/>
        <dbReference type="ChEBI" id="CHEBI:12834"/>
        <dbReference type="ChEBI" id="CHEBI:13757"/>
        <dbReference type="ChEBI" id="CHEBI:15378"/>
        <dbReference type="ChEBI" id="CHEBI:57783"/>
        <dbReference type="ChEBI" id="CHEBI:58349"/>
        <dbReference type="EC" id="1.3.1.74"/>
    </reaction>
    <physiologicalReaction direction="right-to-left" evidence="33">
        <dbReference type="Rhea" id="RHEA:13739"/>
    </physiologicalReaction>
</comment>
<keyword evidence="10" id="KW-0276">Fatty acid metabolism</keyword>
<evidence type="ECO:0000256" key="16">
    <source>
        <dbReference type="ARBA" id="ARBA00031851"/>
    </source>
</evidence>
<comment type="catalytic activity">
    <reaction evidence="22">
        <text>pentan-2-one + NADP(+) = (E)-pent-3-en-2-one + NADPH + H(+)</text>
        <dbReference type="Rhea" id="RHEA:50788"/>
        <dbReference type="ChEBI" id="CHEBI:15378"/>
        <dbReference type="ChEBI" id="CHEBI:16472"/>
        <dbReference type="ChEBI" id="CHEBI:57783"/>
        <dbReference type="ChEBI" id="CHEBI:58349"/>
        <dbReference type="ChEBI" id="CHEBI:145276"/>
    </reaction>
    <physiologicalReaction direction="right-to-left" evidence="22">
        <dbReference type="Rhea" id="RHEA:50790"/>
    </physiologicalReaction>
</comment>
<evidence type="ECO:0000256" key="15">
    <source>
        <dbReference type="ARBA" id="ARBA00023278"/>
    </source>
</evidence>
<comment type="catalytic activity">
    <reaction evidence="30">
        <text>6-trans-leukotriene B4 + NADP(+) = 12-oxo-(5S)-hydroxy-(6E,8E,10E,14Z)-eicosatetraenoate + NADPH + H(+)</text>
        <dbReference type="Rhea" id="RHEA:51204"/>
        <dbReference type="ChEBI" id="CHEBI:15378"/>
        <dbReference type="ChEBI" id="CHEBI:57783"/>
        <dbReference type="ChEBI" id="CHEBI:58349"/>
        <dbReference type="ChEBI" id="CHEBI:90723"/>
        <dbReference type="ChEBI" id="CHEBI:133974"/>
    </reaction>
    <physiologicalReaction direction="left-to-right" evidence="30">
        <dbReference type="Rhea" id="RHEA:51205"/>
    </physiologicalReaction>
</comment>
<sequence length="340" mass="37903">MVQNKRFIYASEFKGNIKPENFKLLHEELPALKNGEILCRATYLSVDPYMRAYGSMISTGETMVGSQIAVVVESKHKDYPVSTNVFAYFGWRLYTICNPECVNTGLNITGKLEAIPDFEGLPLSYALGALGMTGNTAYFGFLEICNPQPIETVVVSAAAGAVGSHVGQIAKIKGCKVIGIAGSEEKIKYLKEELKFDEAINYKTQDIRKELSKIAPLGIDCYFDNVGGEISSDVISLMRLNGRISACGSISVYNDDFMKYGLSKAPVIQPFIVKNQLKMEGFLVFRYMDRFHEGAKQNLQWIKQKKLKYREFVIQGFEKMPDALISIMKGENIGKTIVKV</sequence>
<keyword evidence="15" id="KW-0379">Hydroxylation</keyword>
<name>A0A1B6D9J6_9HEMI</name>
<dbReference type="SUPFAM" id="SSF51735">
    <property type="entry name" value="NAD(P)-binding Rossmann-fold domains"/>
    <property type="match status" value="1"/>
</dbReference>
<proteinExistence type="inferred from homology"/>
<evidence type="ECO:0000256" key="27">
    <source>
        <dbReference type="ARBA" id="ARBA00048290"/>
    </source>
</evidence>
<evidence type="ECO:0000259" key="35">
    <source>
        <dbReference type="SMART" id="SM00829"/>
    </source>
</evidence>
<comment type="catalytic activity">
    <reaction evidence="21">
        <text>decanal + NADP(+) = (2E)-decenal + NADPH + H(+)</text>
        <dbReference type="Rhea" id="RHEA:50612"/>
        <dbReference type="ChEBI" id="CHEBI:15378"/>
        <dbReference type="ChEBI" id="CHEBI:31457"/>
        <dbReference type="ChEBI" id="CHEBI:57783"/>
        <dbReference type="ChEBI" id="CHEBI:58349"/>
        <dbReference type="ChEBI" id="CHEBI:133455"/>
    </reaction>
    <physiologicalReaction direction="right-to-left" evidence="21">
        <dbReference type="Rhea" id="RHEA:50614"/>
    </physiologicalReaction>
</comment>
<dbReference type="InterPro" id="IPR020843">
    <property type="entry name" value="ER"/>
</dbReference>
<dbReference type="Pfam" id="PF00107">
    <property type="entry name" value="ADH_zinc_N"/>
    <property type="match status" value="1"/>
</dbReference>
<evidence type="ECO:0000256" key="24">
    <source>
        <dbReference type="ARBA" id="ARBA00047878"/>
    </source>
</evidence>
<evidence type="ECO:0000256" key="4">
    <source>
        <dbReference type="ARBA" id="ARBA00011981"/>
    </source>
</evidence>
<evidence type="ECO:0000256" key="26">
    <source>
        <dbReference type="ARBA" id="ARBA00048066"/>
    </source>
</evidence>
<keyword evidence="7" id="KW-0963">Cytoplasm</keyword>
<dbReference type="GO" id="GO:0047522">
    <property type="term" value="F:15-oxoprostaglandin 13-reductase [NAD(P)+] activity"/>
    <property type="evidence" value="ECO:0007669"/>
    <property type="project" value="UniProtKB-EC"/>
</dbReference>
<dbReference type="AlphaFoldDB" id="A0A1B6D9J6"/>
<evidence type="ECO:0000256" key="18">
    <source>
        <dbReference type="ARBA" id="ARBA00032297"/>
    </source>
</evidence>
<evidence type="ECO:0000256" key="12">
    <source>
        <dbReference type="ARBA" id="ARBA00022990"/>
    </source>
</evidence>
<keyword evidence="13" id="KW-0560">Oxidoreductase</keyword>
<evidence type="ECO:0000256" key="13">
    <source>
        <dbReference type="ARBA" id="ARBA00023002"/>
    </source>
</evidence>
<comment type="catalytic activity">
    <reaction evidence="25">
        <text>dodecanal + NADP(+) = (2E)-dodecenal + NADPH + H(+)</text>
        <dbReference type="Rhea" id="RHEA:50784"/>
        <dbReference type="ChEBI" id="CHEBI:15378"/>
        <dbReference type="ChEBI" id="CHEBI:27836"/>
        <dbReference type="ChEBI" id="CHEBI:57783"/>
        <dbReference type="ChEBI" id="CHEBI:58349"/>
        <dbReference type="ChEBI" id="CHEBI:133741"/>
    </reaction>
    <physiologicalReaction direction="right-to-left" evidence="25">
        <dbReference type="Rhea" id="RHEA:50786"/>
    </physiologicalReaction>
</comment>
<dbReference type="PANTHER" id="PTHR43205">
    <property type="entry name" value="PROSTAGLANDIN REDUCTASE"/>
    <property type="match status" value="1"/>
</dbReference>
<feature type="domain" description="Enoyl reductase (ER)" evidence="35">
    <location>
        <begin position="15"/>
        <end position="338"/>
    </location>
</feature>
<gene>
    <name evidence="37" type="ORF">g.7857</name>
    <name evidence="36" type="ORF">g.7858</name>
</gene>
<organism evidence="36">
    <name type="scientific">Clastoptera arizonana</name>
    <name type="common">Arizona spittle bug</name>
    <dbReference type="NCBI Taxonomy" id="38151"/>
    <lineage>
        <taxon>Eukaryota</taxon>
        <taxon>Metazoa</taxon>
        <taxon>Ecdysozoa</taxon>
        <taxon>Arthropoda</taxon>
        <taxon>Hexapoda</taxon>
        <taxon>Insecta</taxon>
        <taxon>Pterygota</taxon>
        <taxon>Neoptera</taxon>
        <taxon>Paraneoptera</taxon>
        <taxon>Hemiptera</taxon>
        <taxon>Auchenorrhyncha</taxon>
        <taxon>Cercopoidea</taxon>
        <taxon>Clastopteridae</taxon>
        <taxon>Clastoptera</taxon>
    </lineage>
</organism>
<reference evidence="36" key="1">
    <citation type="submission" date="2015-12" db="EMBL/GenBank/DDBJ databases">
        <title>De novo transcriptome assembly of four potential Pierce s Disease insect vectors from Arizona vineyards.</title>
        <authorList>
            <person name="Tassone E.E."/>
        </authorList>
    </citation>
    <scope>NUCLEOTIDE SEQUENCE</scope>
</reference>
<comment type="catalytic activity">
    <reaction evidence="26">
        <text>nonan-2-one + NADP(+) = (3E)-nonen-2-one + NADPH + H(+)</text>
        <dbReference type="Rhea" id="RHEA:50616"/>
        <dbReference type="ChEBI" id="CHEBI:15378"/>
        <dbReference type="ChEBI" id="CHEBI:57783"/>
        <dbReference type="ChEBI" id="CHEBI:58349"/>
        <dbReference type="ChEBI" id="CHEBI:77927"/>
        <dbReference type="ChEBI" id="CHEBI:133457"/>
    </reaction>
    <physiologicalReaction direction="right-to-left" evidence="26">
        <dbReference type="Rhea" id="RHEA:50618"/>
    </physiologicalReaction>
</comment>
<comment type="similarity">
    <text evidence="2">Belongs to the NADP-dependent oxidoreductase L4BD family.</text>
</comment>
<dbReference type="Gene3D" id="3.90.180.10">
    <property type="entry name" value="Medium-chain alcohol dehydrogenases, catalytic domain"/>
    <property type="match status" value="1"/>
</dbReference>
<comment type="catalytic activity">
    <reaction evidence="27">
        <text>13,14-dihydro-15-oxo-PGF2alpha + NADP(+) = 15-oxoprostaglandin F2alpha + NADPH + H(+)</text>
        <dbReference type="Rhea" id="RHEA:50588"/>
        <dbReference type="ChEBI" id="CHEBI:15378"/>
        <dbReference type="ChEBI" id="CHEBI:57783"/>
        <dbReference type="ChEBI" id="CHEBI:58349"/>
        <dbReference type="ChEBI" id="CHEBI:133374"/>
        <dbReference type="ChEBI" id="CHEBI:133409"/>
    </reaction>
    <physiologicalReaction direction="right-to-left" evidence="27">
        <dbReference type="Rhea" id="RHEA:50590"/>
    </physiologicalReaction>
</comment>
<evidence type="ECO:0000256" key="33">
    <source>
        <dbReference type="ARBA" id="ARBA00049179"/>
    </source>
</evidence>
<evidence type="ECO:0000256" key="20">
    <source>
        <dbReference type="ARBA" id="ARBA00047461"/>
    </source>
</evidence>
<keyword evidence="14" id="KW-0443">Lipid metabolism</keyword>
<evidence type="ECO:0000256" key="7">
    <source>
        <dbReference type="ARBA" id="ARBA00022490"/>
    </source>
</evidence>